<dbReference type="KEGG" id="amus:LMH87_003479"/>
<dbReference type="InterPro" id="IPR025340">
    <property type="entry name" value="DUF4246"/>
</dbReference>
<evidence type="ECO:0000313" key="4">
    <source>
        <dbReference type="EMBL" id="KAJ4144601.1"/>
    </source>
</evidence>
<sequence length="716" mass="80921">MFGTFGRSNPPSDRESQALKAFLVSAERSEEEVKSFIDANFANDIIERFIPSIFHEKAIDAYEAAGATVPRRPGFGLLLNVQTGDDEDDAFPRLSVDAEDEDSWRAHTLLIREVCMLRVVEELTNKPEWWLKVKDDVIAAKWKTEILQMDWRALVGLWAVFTEGMADAVIAELRAKADLYQETGLIPVMDYSACAIKSDRLMTDELVQRLKAAVAPLENVPDNVKDWHPGSEGKVLDIVHPSLWPLVYGRTRVLPDKTIGVADCLKHAGTGVTLPTLEPRRDSDQHQARRVRARYWIDDIELSTRYQWLPCDVALKDGKATIASYINNVHPVRHASLYPVIEEFINLSLPAWDLVYRWPTEFEFKRMHWDEIYKWDCKAPDFCKGKCDPHRVPISEGGIPGPREDDETTGSNDDDDDDDDFDEDAYYGMQRGDAREQWFARHHTMILPDPNSTKYCDNFAASEIMPSSPGELFGSDGEDTPTLQVIVKLASIHLTPDKPSYAGGSWHVEGQRNEHIVATALFYYDSDNVTDSALAFRTAANGEELDSECFYEQGDMLGIERALAIRARGSVLQDVGRVSTRPGRALFFPNLYQHRVSPFTLADPTRPGHRKILALFLVDPKVPVLSTANVPPQQRDWWEQEVGGAGAGLGAGAMEEEIARRGLPNELRRMVMDGIDFPIALDEAKRIREDLMAERKVLVRDSQSKWDQTEFNFCEH</sequence>
<name>A0A9W8UG63_AKAMU</name>
<dbReference type="AlphaFoldDB" id="A0A9W8UG63"/>
<feature type="domain" description="DUF4246" evidence="3">
    <location>
        <begin position="73"/>
        <end position="145"/>
    </location>
</feature>
<dbReference type="GeneID" id="80890638"/>
<comment type="caution">
    <text evidence="4">The sequence shown here is derived from an EMBL/GenBank/DDBJ whole genome shotgun (WGS) entry which is preliminary data.</text>
</comment>
<dbReference type="InterPro" id="IPR049192">
    <property type="entry name" value="DUF4246_C"/>
</dbReference>
<evidence type="ECO:0008006" key="6">
    <source>
        <dbReference type="Google" id="ProtNLM"/>
    </source>
</evidence>
<dbReference type="PANTHER" id="PTHR33119:SF1">
    <property type="entry name" value="FE2OG DIOXYGENASE DOMAIN-CONTAINING PROTEIN"/>
    <property type="match status" value="1"/>
</dbReference>
<dbReference type="RefSeq" id="XP_056048271.1">
    <property type="nucleotide sequence ID" value="XM_056193545.1"/>
</dbReference>
<organism evidence="4 5">
    <name type="scientific">Akanthomyces muscarius</name>
    <name type="common">Entomopathogenic fungus</name>
    <name type="synonym">Lecanicillium muscarium</name>
    <dbReference type="NCBI Taxonomy" id="2231603"/>
    <lineage>
        <taxon>Eukaryota</taxon>
        <taxon>Fungi</taxon>
        <taxon>Dikarya</taxon>
        <taxon>Ascomycota</taxon>
        <taxon>Pezizomycotina</taxon>
        <taxon>Sordariomycetes</taxon>
        <taxon>Hypocreomycetidae</taxon>
        <taxon>Hypocreales</taxon>
        <taxon>Cordycipitaceae</taxon>
        <taxon>Akanthomyces</taxon>
    </lineage>
</organism>
<dbReference type="PANTHER" id="PTHR33119">
    <property type="entry name" value="IFI3P"/>
    <property type="match status" value="1"/>
</dbReference>
<evidence type="ECO:0000256" key="1">
    <source>
        <dbReference type="SAM" id="MobiDB-lite"/>
    </source>
</evidence>
<feature type="domain" description="DUF4246" evidence="2">
    <location>
        <begin position="164"/>
        <end position="640"/>
    </location>
</feature>
<proteinExistence type="predicted"/>
<dbReference type="Pfam" id="PF14033">
    <property type="entry name" value="DUF4246"/>
    <property type="match status" value="1"/>
</dbReference>
<reference evidence="4" key="1">
    <citation type="journal article" date="2023" name="Access Microbiol">
        <title>De-novo genome assembly for Akanthomyces muscarius, a biocontrol agent of insect agricultural pests.</title>
        <authorList>
            <person name="Erdos Z."/>
            <person name="Studholme D.J."/>
            <person name="Raymond B."/>
            <person name="Sharma M."/>
        </authorList>
    </citation>
    <scope>NUCLEOTIDE SEQUENCE</scope>
    <source>
        <strain evidence="4">Ve6</strain>
    </source>
</reference>
<protein>
    <recommendedName>
        <fullName evidence="6">Duf1665 domain containing protein</fullName>
    </recommendedName>
</protein>
<dbReference type="Proteomes" id="UP001144673">
    <property type="component" value="Chromosome 2"/>
</dbReference>
<evidence type="ECO:0000259" key="2">
    <source>
        <dbReference type="Pfam" id="PF14033"/>
    </source>
</evidence>
<feature type="compositionally biased region" description="Acidic residues" evidence="1">
    <location>
        <begin position="404"/>
        <end position="425"/>
    </location>
</feature>
<feature type="region of interest" description="Disordered" evidence="1">
    <location>
        <begin position="393"/>
        <end position="425"/>
    </location>
</feature>
<accession>A0A9W8UG63</accession>
<evidence type="ECO:0000259" key="3">
    <source>
        <dbReference type="Pfam" id="PF21666"/>
    </source>
</evidence>
<keyword evidence="5" id="KW-1185">Reference proteome</keyword>
<gene>
    <name evidence="4" type="ORF">LMH87_003479</name>
</gene>
<dbReference type="Pfam" id="PF21666">
    <property type="entry name" value="DUF4246_N"/>
    <property type="match status" value="1"/>
</dbReference>
<evidence type="ECO:0000313" key="5">
    <source>
        <dbReference type="Proteomes" id="UP001144673"/>
    </source>
</evidence>
<dbReference type="EMBL" id="JAJHUN010000011">
    <property type="protein sequence ID" value="KAJ4144601.1"/>
    <property type="molecule type" value="Genomic_DNA"/>
</dbReference>
<dbReference type="InterPro" id="IPR049207">
    <property type="entry name" value="DUF4246_N"/>
</dbReference>